<dbReference type="SUPFAM" id="SSF81901">
    <property type="entry name" value="HCP-like"/>
    <property type="match status" value="1"/>
</dbReference>
<dbReference type="PROSITE" id="PS50011">
    <property type="entry name" value="PROTEIN_KINASE_DOM"/>
    <property type="match status" value="1"/>
</dbReference>
<keyword evidence="4" id="KW-1185">Reference proteome</keyword>
<dbReference type="OrthoDB" id="2441789at2759"/>
<evidence type="ECO:0000313" key="4">
    <source>
        <dbReference type="Proteomes" id="UP000439903"/>
    </source>
</evidence>
<accession>A0A8H3X9L3</accession>
<dbReference type="CDD" id="cd21037">
    <property type="entry name" value="MLKL_NTD"/>
    <property type="match status" value="1"/>
</dbReference>
<dbReference type="InterPro" id="IPR000719">
    <property type="entry name" value="Prot_kinase_dom"/>
</dbReference>
<sequence length="679" mass="79057">MDIAITQGRASQGPFANYMEIFGDIQESNNKIIKIEDEANHCRHVSHILVERVTNSNNYVKELEFHKDENSEFLAKPGTYQKFAELRDIIFQIVDFVKRISQIEGLASFKSNKEIKQQFEELVGNFDRYSEELKFISQISTDDNFALEHDLVEKDKFLKNNPDMVDENGQISRKIPLIAQLTEEFNEQLLNDKMDIIRPLQTTKTLDSLKDEIFEINGYKITLDEIRGQHIQKWSKILDPNKVIAVKEVNINMHPDILSMEPIKKQIEILKMLQSLPQVIKFYGTFTHNSKLHIVTEWAHNDNLRNYYTKNLHLGWDKKSEFSIDICRGLIYLHSMHILHHDIRSANILITLDRTAKIANFGISRGFSEATRNLDETIDTIRYMAPEKLKTKNYKYDNFCEIFSFGMLLWEIAEEKMPYEKENNLKKLYEIISVKKIREGFSSDVPSEWKTIFKETTRSNPRNRSKLSRIVEDLLKVYETFHPRLNLNDRDTSEYEGRLTLDPPPSDPELSLEDAIKEHHKENGDKTKSWKSFIKFANSGNPEAKYWAGLYLYHDICNKPIDETERCFRARRAAAFFKESADECDMPNTQSHVDKAQLHFAYCLWNGQGVDKNHTKAVEYFKKAAQNGNPYAMYNYGMILFKGVDVPADQAQGKMYLRLAAGRKVQKAIDLCNAESISY</sequence>
<dbReference type="Gene3D" id="1.10.510.10">
    <property type="entry name" value="Transferase(Phosphotransferase) domain 1"/>
    <property type="match status" value="1"/>
</dbReference>
<evidence type="ECO:0000313" key="3">
    <source>
        <dbReference type="EMBL" id="KAF0437015.1"/>
    </source>
</evidence>
<keyword evidence="3" id="KW-0808">Transferase</keyword>
<dbReference type="InterPro" id="IPR051681">
    <property type="entry name" value="Ser/Thr_Kinases-Pseudokinases"/>
</dbReference>
<dbReference type="Gene3D" id="1.25.40.10">
    <property type="entry name" value="Tetratricopeptide repeat domain"/>
    <property type="match status" value="1"/>
</dbReference>
<dbReference type="EMBL" id="WTPW01001412">
    <property type="protein sequence ID" value="KAF0437015.1"/>
    <property type="molecule type" value="Genomic_DNA"/>
</dbReference>
<dbReference type="Pfam" id="PF07714">
    <property type="entry name" value="PK_Tyr_Ser-Thr"/>
    <property type="match status" value="1"/>
</dbReference>
<keyword evidence="3" id="KW-0418">Kinase</keyword>
<dbReference type="GO" id="GO:0007166">
    <property type="term" value="P:cell surface receptor signaling pathway"/>
    <property type="evidence" value="ECO:0007669"/>
    <property type="project" value="InterPro"/>
</dbReference>
<gene>
    <name evidence="3" type="ORF">F8M41_004531</name>
</gene>
<dbReference type="InterPro" id="IPR008266">
    <property type="entry name" value="Tyr_kinase_AS"/>
</dbReference>
<evidence type="ECO:0000256" key="1">
    <source>
        <dbReference type="SAM" id="MobiDB-lite"/>
    </source>
</evidence>
<dbReference type="Pfam" id="PF08238">
    <property type="entry name" value="Sel1"/>
    <property type="match status" value="2"/>
</dbReference>
<proteinExistence type="predicted"/>
<reference evidence="3 4" key="1">
    <citation type="journal article" date="2019" name="Environ. Microbiol.">
        <title>At the nexus of three kingdoms: the genome of the mycorrhizal fungus Gigaspora margarita provides insights into plant, endobacterial and fungal interactions.</title>
        <authorList>
            <person name="Venice F."/>
            <person name="Ghignone S."/>
            <person name="Salvioli di Fossalunga A."/>
            <person name="Amselem J."/>
            <person name="Novero M."/>
            <person name="Xianan X."/>
            <person name="Sedzielewska Toro K."/>
            <person name="Morin E."/>
            <person name="Lipzen A."/>
            <person name="Grigoriev I.V."/>
            <person name="Henrissat B."/>
            <person name="Martin F.M."/>
            <person name="Bonfante P."/>
        </authorList>
    </citation>
    <scope>NUCLEOTIDE SEQUENCE [LARGE SCALE GENOMIC DNA]</scope>
    <source>
        <strain evidence="3 4">BEG34</strain>
    </source>
</reference>
<dbReference type="GO" id="GO:0005524">
    <property type="term" value="F:ATP binding"/>
    <property type="evidence" value="ECO:0007669"/>
    <property type="project" value="InterPro"/>
</dbReference>
<dbReference type="InterPro" id="IPR006597">
    <property type="entry name" value="Sel1-like"/>
</dbReference>
<dbReference type="PANTHER" id="PTHR44329">
    <property type="entry name" value="SERINE/THREONINE-PROTEIN KINASE TNNI3K-RELATED"/>
    <property type="match status" value="1"/>
</dbReference>
<name>A0A8H3X9L3_GIGMA</name>
<dbReference type="InterPro" id="IPR059179">
    <property type="entry name" value="MLKL-like_MCAfunc"/>
</dbReference>
<dbReference type="InterPro" id="IPR011009">
    <property type="entry name" value="Kinase-like_dom_sf"/>
</dbReference>
<feature type="domain" description="Protein kinase" evidence="2">
    <location>
        <begin position="211"/>
        <end position="485"/>
    </location>
</feature>
<dbReference type="PROSITE" id="PS00109">
    <property type="entry name" value="PROTEIN_KINASE_TYR"/>
    <property type="match status" value="1"/>
</dbReference>
<dbReference type="InterPro" id="IPR011990">
    <property type="entry name" value="TPR-like_helical_dom_sf"/>
</dbReference>
<dbReference type="InterPro" id="IPR036537">
    <property type="entry name" value="Adaptor_Cbl_N_dom_sf"/>
</dbReference>
<dbReference type="SMART" id="SM00671">
    <property type="entry name" value="SEL1"/>
    <property type="match status" value="2"/>
</dbReference>
<protein>
    <submittedName>
        <fullName evidence="3">Kinase-like protein</fullName>
    </submittedName>
</protein>
<organism evidence="3 4">
    <name type="scientific">Gigaspora margarita</name>
    <dbReference type="NCBI Taxonomy" id="4874"/>
    <lineage>
        <taxon>Eukaryota</taxon>
        <taxon>Fungi</taxon>
        <taxon>Fungi incertae sedis</taxon>
        <taxon>Mucoromycota</taxon>
        <taxon>Glomeromycotina</taxon>
        <taxon>Glomeromycetes</taxon>
        <taxon>Diversisporales</taxon>
        <taxon>Gigasporaceae</taxon>
        <taxon>Gigaspora</taxon>
    </lineage>
</organism>
<dbReference type="InterPro" id="IPR001245">
    <property type="entry name" value="Ser-Thr/Tyr_kinase_cat_dom"/>
</dbReference>
<dbReference type="Gene3D" id="1.20.930.20">
    <property type="entry name" value="Adaptor protein Cbl, N-terminal domain"/>
    <property type="match status" value="1"/>
</dbReference>
<feature type="compositionally biased region" description="Basic and acidic residues" evidence="1">
    <location>
        <begin position="488"/>
        <end position="499"/>
    </location>
</feature>
<feature type="region of interest" description="Disordered" evidence="1">
    <location>
        <begin position="488"/>
        <end position="511"/>
    </location>
</feature>
<evidence type="ECO:0000259" key="2">
    <source>
        <dbReference type="PROSITE" id="PS50011"/>
    </source>
</evidence>
<comment type="caution">
    <text evidence="3">The sequence shown here is derived from an EMBL/GenBank/DDBJ whole genome shotgun (WGS) entry which is preliminary data.</text>
</comment>
<dbReference type="AlphaFoldDB" id="A0A8H3X9L3"/>
<dbReference type="GO" id="GO:0004674">
    <property type="term" value="F:protein serine/threonine kinase activity"/>
    <property type="evidence" value="ECO:0007669"/>
    <property type="project" value="TreeGrafter"/>
</dbReference>
<dbReference type="Proteomes" id="UP000439903">
    <property type="component" value="Unassembled WGS sequence"/>
</dbReference>
<dbReference type="SUPFAM" id="SSF56112">
    <property type="entry name" value="Protein kinase-like (PK-like)"/>
    <property type="match status" value="1"/>
</dbReference>